<proteinExistence type="predicted"/>
<evidence type="ECO:0000256" key="3">
    <source>
        <dbReference type="ARBA" id="ARBA00022833"/>
    </source>
</evidence>
<dbReference type="OrthoDB" id="427518at2759"/>
<dbReference type="AlphaFoldDB" id="A0A7R8GYN8"/>
<dbReference type="InterPro" id="IPR024158">
    <property type="entry name" value="Mt_import_TIM15"/>
</dbReference>
<dbReference type="InterPro" id="IPR036770">
    <property type="entry name" value="Ankyrin_rpt-contain_sf"/>
</dbReference>
<dbReference type="GO" id="GO:0006457">
    <property type="term" value="P:protein folding"/>
    <property type="evidence" value="ECO:0007669"/>
    <property type="project" value="TreeGrafter"/>
</dbReference>
<feature type="region of interest" description="Disordered" evidence="5">
    <location>
        <begin position="449"/>
        <end position="470"/>
    </location>
</feature>
<sequence length="719" mass="78861">MNTIRVVAPPREGLCSTRRIQESINTLKEEIKKEEEASTKQIATRSVNFPKKQKLFSELTPLEVSSSEFNIHKAPKTTHHQKDSIPKLLDFHSVFKGESKPFILSDFEEDFPWPPSSPRLFIPPLQHNFYCTSPRIDPKLQLSYTCKVCSTRNNKTISKQAYTKGVVIVKCEGCSNNHLIADNLGWWNELSTRGIRNIEDIMREKGESVRKVMAVSEKDVELVPREGSCCDELTAQIPTGDMDVGRNSVYVHGFNESLTQDLAASNGGGAGISNEGANISLVELGKRLLSACQEGEDDEVRDLMSKGAPFTTDWLGTSPLHLSALNGHLGTVKVLLRAGISRDARTKIVEALLKHGADVDALDMLHMTPLHWAVERGNVSTVEMILRYGGSTNIESKFDKTPLEIASDNGRPDIFEMLQNAQQFRNFAMDQAESDAATMAATRSIMLDDPQDEDPLPSPTHEAVPAASQQEVVATGRNDTQNEALKLLEAQGITLLPEDPGGLTLNDGQSIELTEAGKLAFVTTSTTKPTTITVSNVVKRKIAVTPVANNNRPTITKVVSLKSAPIGVSRTISSAMITLTPQQFAAIKSNNVSSISNIITGDKRKLPSVTTTSINTTGITSSVSSLNSDTRKIRIVPIKINSSSSVSNSSSFKPQIVSAIPKTLTTRVLSESESLKRQLEEARKAAESYKEELRKKEEEANRLKEQLESLYGNTQQQHC</sequence>
<dbReference type="PRINTS" id="PR01415">
    <property type="entry name" value="ANKYRIN"/>
</dbReference>
<dbReference type="PROSITE" id="PS51501">
    <property type="entry name" value="ZF_DNL"/>
    <property type="match status" value="1"/>
</dbReference>
<dbReference type="PANTHER" id="PTHR20922:SF13">
    <property type="entry name" value="DNL-TYPE ZINC FINGER PROTEIN"/>
    <property type="match status" value="1"/>
</dbReference>
<keyword evidence="3" id="KW-0862">Zinc</keyword>
<accession>A0A7R8GYN8</accession>
<dbReference type="Gene3D" id="1.25.40.20">
    <property type="entry name" value="Ankyrin repeat-containing domain"/>
    <property type="match status" value="2"/>
</dbReference>
<keyword evidence="4" id="KW-0175">Coiled coil</keyword>
<reference evidence="6" key="1">
    <citation type="submission" date="2021-02" db="EMBL/GenBank/DDBJ databases">
        <authorList>
            <person name="Bekaert M."/>
        </authorList>
    </citation>
    <scope>NUCLEOTIDE SEQUENCE</scope>
    <source>
        <strain evidence="6">IoA-00</strain>
    </source>
</reference>
<dbReference type="Proteomes" id="UP000675881">
    <property type="component" value="Chromosome 1"/>
</dbReference>
<dbReference type="SUPFAM" id="SSF48403">
    <property type="entry name" value="Ankyrin repeat"/>
    <property type="match status" value="1"/>
</dbReference>
<dbReference type="InterPro" id="IPR007853">
    <property type="entry name" value="Znf_DNL-typ"/>
</dbReference>
<name>A0A7R8GYN8_LEPSM</name>
<gene>
    <name evidence="6" type="ORF">LSAA_1087</name>
</gene>
<dbReference type="Pfam" id="PF12796">
    <property type="entry name" value="Ank_2"/>
    <property type="match status" value="1"/>
</dbReference>
<keyword evidence="7" id="KW-1185">Reference proteome</keyword>
<evidence type="ECO:0000256" key="1">
    <source>
        <dbReference type="ARBA" id="ARBA00022723"/>
    </source>
</evidence>
<feature type="coiled-coil region" evidence="4">
    <location>
        <begin position="672"/>
        <end position="717"/>
    </location>
</feature>
<dbReference type="PROSITE" id="PS50088">
    <property type="entry name" value="ANK_REPEAT"/>
    <property type="match status" value="2"/>
</dbReference>
<evidence type="ECO:0000313" key="6">
    <source>
        <dbReference type="EMBL" id="CAF2751193.1"/>
    </source>
</evidence>
<dbReference type="GO" id="GO:0005739">
    <property type="term" value="C:mitochondrion"/>
    <property type="evidence" value="ECO:0007669"/>
    <property type="project" value="TreeGrafter"/>
</dbReference>
<dbReference type="GO" id="GO:0051087">
    <property type="term" value="F:protein-folding chaperone binding"/>
    <property type="evidence" value="ECO:0007669"/>
    <property type="project" value="TreeGrafter"/>
</dbReference>
<keyword evidence="2" id="KW-0863">Zinc-finger</keyword>
<organism evidence="6 7">
    <name type="scientific">Lepeophtheirus salmonis</name>
    <name type="common">Salmon louse</name>
    <name type="synonym">Caligus salmonis</name>
    <dbReference type="NCBI Taxonomy" id="72036"/>
    <lineage>
        <taxon>Eukaryota</taxon>
        <taxon>Metazoa</taxon>
        <taxon>Ecdysozoa</taxon>
        <taxon>Arthropoda</taxon>
        <taxon>Crustacea</taxon>
        <taxon>Multicrustacea</taxon>
        <taxon>Hexanauplia</taxon>
        <taxon>Copepoda</taxon>
        <taxon>Siphonostomatoida</taxon>
        <taxon>Caligidae</taxon>
        <taxon>Lepeophtheirus</taxon>
    </lineage>
</organism>
<dbReference type="PANTHER" id="PTHR20922">
    <property type="entry name" value="DNL-TYPE ZINC FINGER PROTEIN"/>
    <property type="match status" value="1"/>
</dbReference>
<dbReference type="PROSITE" id="PS50297">
    <property type="entry name" value="ANK_REP_REGION"/>
    <property type="match status" value="2"/>
</dbReference>
<dbReference type="Pfam" id="PF05180">
    <property type="entry name" value="zf-DNL"/>
    <property type="match status" value="1"/>
</dbReference>
<keyword evidence="1" id="KW-0479">Metal-binding</keyword>
<dbReference type="GO" id="GO:0050821">
    <property type="term" value="P:protein stabilization"/>
    <property type="evidence" value="ECO:0007669"/>
    <property type="project" value="TreeGrafter"/>
</dbReference>
<dbReference type="InterPro" id="IPR002110">
    <property type="entry name" value="Ankyrin_rpt"/>
</dbReference>
<evidence type="ECO:0000256" key="4">
    <source>
        <dbReference type="SAM" id="Coils"/>
    </source>
</evidence>
<protein>
    <submittedName>
        <fullName evidence="6">GABPB</fullName>
    </submittedName>
</protein>
<dbReference type="GO" id="GO:0008270">
    <property type="term" value="F:zinc ion binding"/>
    <property type="evidence" value="ECO:0007669"/>
    <property type="project" value="UniProtKB-KW"/>
</dbReference>
<dbReference type="EMBL" id="HG994580">
    <property type="protein sequence ID" value="CAF2751193.1"/>
    <property type="molecule type" value="Genomic_DNA"/>
</dbReference>
<dbReference type="SMART" id="SM00248">
    <property type="entry name" value="ANK"/>
    <property type="match status" value="3"/>
</dbReference>
<evidence type="ECO:0000313" key="7">
    <source>
        <dbReference type="Proteomes" id="UP000675881"/>
    </source>
</evidence>
<dbReference type="GO" id="GO:0030150">
    <property type="term" value="P:protein import into mitochondrial matrix"/>
    <property type="evidence" value="ECO:0007669"/>
    <property type="project" value="TreeGrafter"/>
</dbReference>
<evidence type="ECO:0000256" key="5">
    <source>
        <dbReference type="SAM" id="MobiDB-lite"/>
    </source>
</evidence>
<evidence type="ECO:0000256" key="2">
    <source>
        <dbReference type="ARBA" id="ARBA00022771"/>
    </source>
</evidence>